<feature type="region of interest" description="Disordered" evidence="1">
    <location>
        <begin position="91"/>
        <end position="115"/>
    </location>
</feature>
<protein>
    <submittedName>
        <fullName evidence="2">Uncharacterized protein</fullName>
    </submittedName>
</protein>
<sequence>MNIERIIEGDRRAQRQAITDDTARFVEKHAQTLNLGPDVLAGLQQGLADVNRLVHSFVFWAERLLERLYTSVYHQRLHAISPCRQAACLIPPAGSGSSPMPTPRSQKKPNSSSTS</sequence>
<reference evidence="2" key="1">
    <citation type="submission" date="2019-02" db="EMBL/GenBank/DDBJ databases">
        <authorList>
            <person name="Gruber-Vodicka R. H."/>
            <person name="Seah K. B. B."/>
        </authorList>
    </citation>
    <scope>NUCLEOTIDE SEQUENCE</scope>
    <source>
        <strain evidence="2">BECK_DK47</strain>
    </source>
</reference>
<organism evidence="2">
    <name type="scientific">Candidatus Kentrum sp. DK</name>
    <dbReference type="NCBI Taxonomy" id="2126562"/>
    <lineage>
        <taxon>Bacteria</taxon>
        <taxon>Pseudomonadati</taxon>
        <taxon>Pseudomonadota</taxon>
        <taxon>Gammaproteobacteria</taxon>
        <taxon>Candidatus Kentrum</taxon>
    </lineage>
</organism>
<accession>A0A450SUM6</accession>
<dbReference type="AlphaFoldDB" id="A0A450SUM6"/>
<evidence type="ECO:0000256" key="1">
    <source>
        <dbReference type="SAM" id="MobiDB-lite"/>
    </source>
</evidence>
<dbReference type="EMBL" id="CAADEX010000068">
    <property type="protein sequence ID" value="VFJ57702.1"/>
    <property type="molecule type" value="Genomic_DNA"/>
</dbReference>
<proteinExistence type="predicted"/>
<gene>
    <name evidence="2" type="ORF">BECKDK2373B_GA0170837_106810</name>
</gene>
<name>A0A450SUM6_9GAMM</name>
<evidence type="ECO:0000313" key="2">
    <source>
        <dbReference type="EMBL" id="VFJ57702.1"/>
    </source>
</evidence>